<dbReference type="STRING" id="554083.BKD30_06115"/>
<dbReference type="Proteomes" id="UP000187085">
    <property type="component" value="Unassembled WGS sequence"/>
</dbReference>
<dbReference type="EMBL" id="MRDE01000026">
    <property type="protein sequence ID" value="OMH25494.1"/>
    <property type="molecule type" value="Genomic_DNA"/>
</dbReference>
<accession>A0A1R1LD94</accession>
<keyword evidence="8" id="KW-1185">Reference proteome</keyword>
<protein>
    <recommendedName>
        <fullName evidence="9">Inorganic phosphate transporter</fullName>
    </recommendedName>
</protein>
<feature type="transmembrane region" description="Helical" evidence="6">
    <location>
        <begin position="120"/>
        <end position="146"/>
    </location>
</feature>
<name>A0A1R1LD94_9MICC</name>
<comment type="subcellular location">
    <subcellularLocation>
        <location evidence="1">Membrane</location>
        <topology evidence="1">Multi-pass membrane protein</topology>
    </subcellularLocation>
</comment>
<sequence>MVFIAGFHDVSNAIATAVRTHALTPSIAVVVAAVFNAFGAAAGAALGSTVADWLTLPAGAAGLSVLLSGALTACCWGLLTYWWSLPSSTTHALVSGLVGASAAALLLGREAPLDGVNGQFWITVAIPLLLAPVAAFLLSWVAVAVLGYLDRNEEVRFLSTRNRAALAVGAAVVGLGHGMQTGLRAITVMTAALITAGTVQPGSNSLVGVVAAVALLGAAGSLIGGWRITHTLGYRLARLDPLRAMVTQWVSALLMFGGTAVLDVPVSSSQTVAAGLFGAAANHRSVAINRPLAARIVGVWILTVPACLLLGAVLCLAIDPLVSLAG</sequence>
<dbReference type="Pfam" id="PF01384">
    <property type="entry name" value="PHO4"/>
    <property type="match status" value="1"/>
</dbReference>
<evidence type="ECO:0000256" key="2">
    <source>
        <dbReference type="ARBA" id="ARBA00022448"/>
    </source>
</evidence>
<keyword evidence="2" id="KW-0813">Transport</keyword>
<feature type="transmembrane region" description="Helical" evidence="6">
    <location>
        <begin position="292"/>
        <end position="318"/>
    </location>
</feature>
<dbReference type="InterPro" id="IPR001204">
    <property type="entry name" value="Phos_transporter"/>
</dbReference>
<feature type="transmembrane region" description="Helical" evidence="6">
    <location>
        <begin position="58"/>
        <end position="83"/>
    </location>
</feature>
<dbReference type="AlphaFoldDB" id="A0A1R1LD94"/>
<dbReference type="PANTHER" id="PTHR11101">
    <property type="entry name" value="PHOSPHATE TRANSPORTER"/>
    <property type="match status" value="1"/>
</dbReference>
<keyword evidence="4 6" id="KW-1133">Transmembrane helix</keyword>
<feature type="transmembrane region" description="Helical" evidence="6">
    <location>
        <begin position="89"/>
        <end position="108"/>
    </location>
</feature>
<dbReference type="PANTHER" id="PTHR11101:SF80">
    <property type="entry name" value="PHOSPHATE TRANSPORTER"/>
    <property type="match status" value="1"/>
</dbReference>
<comment type="caution">
    <text evidence="7">The sequence shown here is derived from an EMBL/GenBank/DDBJ whole genome shotgun (WGS) entry which is preliminary data.</text>
</comment>
<feature type="transmembrane region" description="Helical" evidence="6">
    <location>
        <begin position="166"/>
        <end position="194"/>
    </location>
</feature>
<evidence type="ECO:0000256" key="5">
    <source>
        <dbReference type="ARBA" id="ARBA00023136"/>
    </source>
</evidence>
<keyword evidence="3 6" id="KW-0812">Transmembrane</keyword>
<proteinExistence type="predicted"/>
<feature type="transmembrane region" description="Helical" evidence="6">
    <location>
        <begin position="206"/>
        <end position="229"/>
    </location>
</feature>
<keyword evidence="5 6" id="KW-0472">Membrane</keyword>
<evidence type="ECO:0000256" key="1">
    <source>
        <dbReference type="ARBA" id="ARBA00004141"/>
    </source>
</evidence>
<organism evidence="7 8">
    <name type="scientific">Tersicoccus phoenicis</name>
    <dbReference type="NCBI Taxonomy" id="554083"/>
    <lineage>
        <taxon>Bacteria</taxon>
        <taxon>Bacillati</taxon>
        <taxon>Actinomycetota</taxon>
        <taxon>Actinomycetes</taxon>
        <taxon>Micrococcales</taxon>
        <taxon>Micrococcaceae</taxon>
        <taxon>Tersicoccus</taxon>
    </lineage>
</organism>
<evidence type="ECO:0000256" key="3">
    <source>
        <dbReference type="ARBA" id="ARBA00022692"/>
    </source>
</evidence>
<dbReference type="GO" id="GO:0016020">
    <property type="term" value="C:membrane"/>
    <property type="evidence" value="ECO:0007669"/>
    <property type="project" value="UniProtKB-SubCell"/>
</dbReference>
<dbReference type="GO" id="GO:0005315">
    <property type="term" value="F:phosphate transmembrane transporter activity"/>
    <property type="evidence" value="ECO:0007669"/>
    <property type="project" value="InterPro"/>
</dbReference>
<feature type="transmembrane region" description="Helical" evidence="6">
    <location>
        <begin position="27"/>
        <end position="46"/>
    </location>
</feature>
<dbReference type="GO" id="GO:0035435">
    <property type="term" value="P:phosphate ion transmembrane transport"/>
    <property type="evidence" value="ECO:0007669"/>
    <property type="project" value="TreeGrafter"/>
</dbReference>
<evidence type="ECO:0000313" key="7">
    <source>
        <dbReference type="EMBL" id="OMH25494.1"/>
    </source>
</evidence>
<evidence type="ECO:0008006" key="9">
    <source>
        <dbReference type="Google" id="ProtNLM"/>
    </source>
</evidence>
<evidence type="ECO:0000313" key="8">
    <source>
        <dbReference type="Proteomes" id="UP000187085"/>
    </source>
</evidence>
<evidence type="ECO:0000256" key="6">
    <source>
        <dbReference type="SAM" id="Phobius"/>
    </source>
</evidence>
<gene>
    <name evidence="7" type="ORF">BKD30_06115</name>
</gene>
<evidence type="ECO:0000256" key="4">
    <source>
        <dbReference type="ARBA" id="ARBA00022989"/>
    </source>
</evidence>
<reference evidence="7 8" key="1">
    <citation type="submission" date="2016-12" db="EMBL/GenBank/DDBJ databases">
        <title>Draft genome of Tersicoccus phoenicis 1P05MA.</title>
        <authorList>
            <person name="Nakajima Y."/>
            <person name="Yoshizawa S."/>
            <person name="Nakamura K."/>
            <person name="Ogura Y."/>
            <person name="Hayashi T."/>
            <person name="Kogure K."/>
        </authorList>
    </citation>
    <scope>NUCLEOTIDE SEQUENCE [LARGE SCALE GENOMIC DNA]</scope>
    <source>
        <strain evidence="7 8">1p05MA</strain>
    </source>
</reference>